<accession>A0AAF3ELD9</accession>
<proteinExistence type="predicted"/>
<feature type="region of interest" description="Disordered" evidence="1">
    <location>
        <begin position="1"/>
        <end position="44"/>
    </location>
</feature>
<evidence type="ECO:0000313" key="2">
    <source>
        <dbReference type="Proteomes" id="UP000887575"/>
    </source>
</evidence>
<dbReference type="WBParaSite" id="MBELARI_LOCUS14843">
    <property type="protein sequence ID" value="MBELARI_LOCUS14843"/>
    <property type="gene ID" value="MBELARI_LOCUS14843"/>
</dbReference>
<name>A0AAF3ELD9_9BILA</name>
<reference evidence="3" key="1">
    <citation type="submission" date="2024-02" db="UniProtKB">
        <authorList>
            <consortium name="WormBaseParasite"/>
        </authorList>
    </citation>
    <scope>IDENTIFICATION</scope>
</reference>
<keyword evidence="2" id="KW-1185">Reference proteome</keyword>
<organism evidence="2 3">
    <name type="scientific">Mesorhabditis belari</name>
    <dbReference type="NCBI Taxonomy" id="2138241"/>
    <lineage>
        <taxon>Eukaryota</taxon>
        <taxon>Metazoa</taxon>
        <taxon>Ecdysozoa</taxon>
        <taxon>Nematoda</taxon>
        <taxon>Chromadorea</taxon>
        <taxon>Rhabditida</taxon>
        <taxon>Rhabditina</taxon>
        <taxon>Rhabditomorpha</taxon>
        <taxon>Rhabditoidea</taxon>
        <taxon>Rhabditidae</taxon>
        <taxon>Mesorhabditinae</taxon>
        <taxon>Mesorhabditis</taxon>
    </lineage>
</organism>
<feature type="compositionally biased region" description="Low complexity" evidence="1">
    <location>
        <begin position="1"/>
        <end position="23"/>
    </location>
</feature>
<evidence type="ECO:0000256" key="1">
    <source>
        <dbReference type="SAM" id="MobiDB-lite"/>
    </source>
</evidence>
<dbReference type="Proteomes" id="UP000887575">
    <property type="component" value="Unassembled WGS sequence"/>
</dbReference>
<dbReference type="AlphaFoldDB" id="A0AAF3ELD9"/>
<protein>
    <submittedName>
        <fullName evidence="3">Uncharacterized protein</fullName>
    </submittedName>
</protein>
<evidence type="ECO:0000313" key="3">
    <source>
        <dbReference type="WBParaSite" id="MBELARI_LOCUS14843"/>
    </source>
</evidence>
<sequence length="114" mass="12646">MYTSTSSTTYFPPNPSTSSSSSPPDDDRDVPSTQPPPQQHSVIVRPDNLAAQQMLQSGILADRTPDTPYSYYSEIYGNLPLFFTPEWSQMVGELIGFEISENGFCFTQQAQLEA</sequence>